<evidence type="ECO:0000313" key="3">
    <source>
        <dbReference type="Proteomes" id="UP001500367"/>
    </source>
</evidence>
<gene>
    <name evidence="2" type="ORF">GCM10022389_13990</name>
</gene>
<evidence type="ECO:0000313" key="2">
    <source>
        <dbReference type="EMBL" id="GAA4070018.1"/>
    </source>
</evidence>
<sequence length="385" mass="45060">MKKKYFYILLILGFSISICAQNKQQDFEKKLLEHFQKQSWDNKIKITIDSLFKSPYKEKFNVSASRNFIEFDTTHIVIKNPYFSKKYEEAEETKDYVKNFPKSFSVIYQNSLVSLFENGKFACLKLNNFERDTSLENILNTRKFKYHWIINNQLAGFSGNSIYFWNDSKWIKSKGTFPLKNQPKLFEDKDFIVYGDCHGEWGGTVYFYEKLTKKTYFTESTCANSVIKSKNGYEVLAHLGHGGGSSEIKIINDPRKLTLAKTIEIKTTVKGEALGYIDKSNAFEKKLDFYGVQIFSSFIWENKELFIVNLSDLTFLAEIKNNEIEIVHPLFFSDLYTHDPITSQYKEYTLMNLDHYGTGLEREISVLIIKGNKITKLDWNENHNR</sequence>
<keyword evidence="3" id="KW-1185">Reference proteome</keyword>
<comment type="caution">
    <text evidence="2">The sequence shown here is derived from an EMBL/GenBank/DDBJ whole genome shotgun (WGS) entry which is preliminary data.</text>
</comment>
<dbReference type="RefSeq" id="WP_344816028.1">
    <property type="nucleotide sequence ID" value="NZ_BAABCT010000003.1"/>
</dbReference>
<feature type="chain" id="PRO_5046889395" evidence="1">
    <location>
        <begin position="21"/>
        <end position="385"/>
    </location>
</feature>
<evidence type="ECO:0000256" key="1">
    <source>
        <dbReference type="SAM" id="SignalP"/>
    </source>
</evidence>
<accession>A0ABP7VLR3</accession>
<protein>
    <submittedName>
        <fullName evidence="2">Uncharacterized protein</fullName>
    </submittedName>
</protein>
<dbReference type="Proteomes" id="UP001500367">
    <property type="component" value="Unassembled WGS sequence"/>
</dbReference>
<reference evidence="3" key="1">
    <citation type="journal article" date="2019" name="Int. J. Syst. Evol. Microbiol.">
        <title>The Global Catalogue of Microorganisms (GCM) 10K type strain sequencing project: providing services to taxonomists for standard genome sequencing and annotation.</title>
        <authorList>
            <consortium name="The Broad Institute Genomics Platform"/>
            <consortium name="The Broad Institute Genome Sequencing Center for Infectious Disease"/>
            <person name="Wu L."/>
            <person name="Ma J."/>
        </authorList>
    </citation>
    <scope>NUCLEOTIDE SEQUENCE [LARGE SCALE GENOMIC DNA]</scope>
    <source>
        <strain evidence="3">JCM 17069</strain>
    </source>
</reference>
<name>A0ABP7VLR3_9FLAO</name>
<proteinExistence type="predicted"/>
<keyword evidence="1" id="KW-0732">Signal</keyword>
<dbReference type="EMBL" id="BAABCT010000003">
    <property type="protein sequence ID" value="GAA4070018.1"/>
    <property type="molecule type" value="Genomic_DNA"/>
</dbReference>
<feature type="signal peptide" evidence="1">
    <location>
        <begin position="1"/>
        <end position="20"/>
    </location>
</feature>
<organism evidence="2 3">
    <name type="scientific">Flavobacterium cheonanense</name>
    <dbReference type="NCBI Taxonomy" id="706183"/>
    <lineage>
        <taxon>Bacteria</taxon>
        <taxon>Pseudomonadati</taxon>
        <taxon>Bacteroidota</taxon>
        <taxon>Flavobacteriia</taxon>
        <taxon>Flavobacteriales</taxon>
        <taxon>Flavobacteriaceae</taxon>
        <taxon>Flavobacterium</taxon>
    </lineage>
</organism>